<dbReference type="InterPro" id="IPR039261">
    <property type="entry name" value="FNR_nucleotide-bd"/>
</dbReference>
<comment type="cofactor">
    <cofactor evidence="1">
        <name>FAD</name>
        <dbReference type="ChEBI" id="CHEBI:57692"/>
    </cofactor>
</comment>
<feature type="domain" description="2Fe-2S ferredoxin-type" evidence="9">
    <location>
        <begin position="246"/>
        <end position="334"/>
    </location>
</feature>
<dbReference type="PROSITE" id="PS00197">
    <property type="entry name" value="2FE2S_FER_1"/>
    <property type="match status" value="1"/>
</dbReference>
<dbReference type="InterPro" id="IPR050415">
    <property type="entry name" value="MRET"/>
</dbReference>
<keyword evidence="4" id="KW-0479">Metal-binding</keyword>
<dbReference type="CDD" id="cd06214">
    <property type="entry name" value="PA_degradation_oxidoreductase_like"/>
    <property type="match status" value="1"/>
</dbReference>
<dbReference type="PRINTS" id="PR00371">
    <property type="entry name" value="FPNCR"/>
</dbReference>
<gene>
    <name evidence="11" type="ORF">NMN56_026850</name>
</gene>
<protein>
    <submittedName>
        <fullName evidence="11">Ferredoxin--NADP reductase</fullName>
    </submittedName>
</protein>
<dbReference type="PROSITE" id="PS51384">
    <property type="entry name" value="FAD_FR"/>
    <property type="match status" value="1"/>
</dbReference>
<dbReference type="PANTHER" id="PTHR47354">
    <property type="entry name" value="NADH OXIDOREDUCTASE HCR"/>
    <property type="match status" value="1"/>
</dbReference>
<evidence type="ECO:0000256" key="7">
    <source>
        <dbReference type="ARBA" id="ARBA00023004"/>
    </source>
</evidence>
<dbReference type="Pfam" id="PF00111">
    <property type="entry name" value="Fer2"/>
    <property type="match status" value="1"/>
</dbReference>
<evidence type="ECO:0000313" key="11">
    <source>
        <dbReference type="EMBL" id="MDJ1135509.1"/>
    </source>
</evidence>
<dbReference type="EMBL" id="JANCPR020000030">
    <property type="protein sequence ID" value="MDJ1135509.1"/>
    <property type="molecule type" value="Genomic_DNA"/>
</dbReference>
<dbReference type="InterPro" id="IPR036010">
    <property type="entry name" value="2Fe-2S_ferredoxin-like_sf"/>
</dbReference>
<keyword evidence="5" id="KW-0274">FAD</keyword>
<keyword evidence="7" id="KW-0408">Iron</keyword>
<keyword evidence="2" id="KW-0285">Flavoprotein</keyword>
<dbReference type="InterPro" id="IPR017938">
    <property type="entry name" value="Riboflavin_synthase-like_b-brl"/>
</dbReference>
<keyword evidence="8" id="KW-0411">Iron-sulfur</keyword>
<keyword evidence="6" id="KW-0560">Oxidoreductase</keyword>
<evidence type="ECO:0000256" key="2">
    <source>
        <dbReference type="ARBA" id="ARBA00022630"/>
    </source>
</evidence>
<evidence type="ECO:0000256" key="1">
    <source>
        <dbReference type="ARBA" id="ARBA00001974"/>
    </source>
</evidence>
<reference evidence="11 12" key="1">
    <citation type="submission" date="2023-05" db="EMBL/GenBank/DDBJ databases">
        <title>Streptantibioticus silvisoli sp. nov., acidotolerant actinomycetes 1 from pine litter.</title>
        <authorList>
            <person name="Swiecimska M."/>
            <person name="Golinska P."/>
            <person name="Sangal V."/>
            <person name="Wachnowicz B."/>
            <person name="Goodfellow M."/>
        </authorList>
    </citation>
    <scope>NUCLEOTIDE SEQUENCE [LARGE SCALE GENOMIC DNA]</scope>
    <source>
        <strain evidence="11 12">DSM 42109</strain>
    </source>
</reference>
<dbReference type="Pfam" id="PF00175">
    <property type="entry name" value="NAD_binding_1"/>
    <property type="match status" value="1"/>
</dbReference>
<accession>A0ABT7A2H0</accession>
<evidence type="ECO:0000256" key="8">
    <source>
        <dbReference type="ARBA" id="ARBA00023014"/>
    </source>
</evidence>
<dbReference type="Gene3D" id="2.40.30.10">
    <property type="entry name" value="Translation factors"/>
    <property type="match status" value="1"/>
</dbReference>
<organism evidence="11 12">
    <name type="scientific">Streptomyces iconiensis</name>
    <dbReference type="NCBI Taxonomy" id="1384038"/>
    <lineage>
        <taxon>Bacteria</taxon>
        <taxon>Bacillati</taxon>
        <taxon>Actinomycetota</taxon>
        <taxon>Actinomycetes</taxon>
        <taxon>Kitasatosporales</taxon>
        <taxon>Streptomycetaceae</taxon>
        <taxon>Streptomyces</taxon>
    </lineage>
</organism>
<dbReference type="Gene3D" id="3.40.50.80">
    <property type="entry name" value="Nucleotide-binding domain of ferredoxin-NADP reductase (FNR) module"/>
    <property type="match status" value="1"/>
</dbReference>
<dbReference type="InterPro" id="IPR017927">
    <property type="entry name" value="FAD-bd_FR_type"/>
</dbReference>
<dbReference type="InterPro" id="IPR001433">
    <property type="entry name" value="OxRdtase_FAD/NAD-bd"/>
</dbReference>
<evidence type="ECO:0000256" key="5">
    <source>
        <dbReference type="ARBA" id="ARBA00022827"/>
    </source>
</evidence>
<evidence type="ECO:0000256" key="6">
    <source>
        <dbReference type="ARBA" id="ARBA00023002"/>
    </source>
</evidence>
<evidence type="ECO:0000259" key="10">
    <source>
        <dbReference type="PROSITE" id="PS51384"/>
    </source>
</evidence>
<dbReference type="SUPFAM" id="SSF52343">
    <property type="entry name" value="Ferredoxin reductase-like, C-terminal NADP-linked domain"/>
    <property type="match status" value="1"/>
</dbReference>
<keyword evidence="12" id="KW-1185">Reference proteome</keyword>
<keyword evidence="3" id="KW-0001">2Fe-2S</keyword>
<dbReference type="InterPro" id="IPR012675">
    <property type="entry name" value="Beta-grasp_dom_sf"/>
</dbReference>
<dbReference type="SUPFAM" id="SSF54292">
    <property type="entry name" value="2Fe-2S ferredoxin-like"/>
    <property type="match status" value="1"/>
</dbReference>
<evidence type="ECO:0000313" key="12">
    <source>
        <dbReference type="Proteomes" id="UP001214441"/>
    </source>
</evidence>
<dbReference type="PANTHER" id="PTHR47354:SF8">
    <property type="entry name" value="1,2-PHENYLACETYL-COA EPOXIDASE, SUBUNIT E"/>
    <property type="match status" value="1"/>
</dbReference>
<dbReference type="CDD" id="cd00207">
    <property type="entry name" value="fer2"/>
    <property type="match status" value="1"/>
</dbReference>
<evidence type="ECO:0000256" key="3">
    <source>
        <dbReference type="ARBA" id="ARBA00022714"/>
    </source>
</evidence>
<dbReference type="Proteomes" id="UP001214441">
    <property type="component" value="Unassembled WGS sequence"/>
</dbReference>
<dbReference type="PROSITE" id="PS51085">
    <property type="entry name" value="2FE2S_FER_2"/>
    <property type="match status" value="1"/>
</dbReference>
<dbReference type="Gene3D" id="3.10.20.30">
    <property type="match status" value="1"/>
</dbReference>
<evidence type="ECO:0000259" key="9">
    <source>
        <dbReference type="PROSITE" id="PS51085"/>
    </source>
</evidence>
<dbReference type="InterPro" id="IPR006058">
    <property type="entry name" value="2Fe2S_fd_BS"/>
</dbReference>
<dbReference type="InterPro" id="IPR001709">
    <property type="entry name" value="Flavoprot_Pyr_Nucl_cyt_Rdtase"/>
</dbReference>
<proteinExistence type="predicted"/>
<evidence type="ECO:0000256" key="4">
    <source>
        <dbReference type="ARBA" id="ARBA00022723"/>
    </source>
</evidence>
<sequence length="334" mass="35349">MGSRPLTVRVTRVVRETADAVSLELRTEAPGPELRPLPGQFLTVRLPGGGARCYSFSRVAPEPRITVKRVPGGAASTWLCDEACAGLELSVLPPSGAFTLRPPGEGVLLVAGGSGITPVLALARAALEEESAPVVLVYANRDESSVIFARELRELAARFPARLLVHHWLESVQGLPTVPALAKLSAPYATYDTYLCGPPPLTDAAATALRGLGVPRARLHREVFTSLSGDAFAEPPDPTPPTTGNADLLLELDGVKRELDWPRSTTLLDTLIGEGLDPPYSCREGSCGACACRVLDGEVVQRTTGVLTDEDTKDGYVLACQATPTSGRVSVSYD</sequence>
<feature type="domain" description="FAD-binding FR-type" evidence="10">
    <location>
        <begin position="3"/>
        <end position="101"/>
    </location>
</feature>
<dbReference type="InterPro" id="IPR001041">
    <property type="entry name" value="2Fe-2S_ferredoxin-type"/>
</dbReference>
<comment type="caution">
    <text evidence="11">The sequence shown here is derived from an EMBL/GenBank/DDBJ whole genome shotgun (WGS) entry which is preliminary data.</text>
</comment>
<name>A0ABT7A2H0_9ACTN</name>
<dbReference type="SUPFAM" id="SSF63380">
    <property type="entry name" value="Riboflavin synthase domain-like"/>
    <property type="match status" value="1"/>
</dbReference>
<dbReference type="RefSeq" id="WP_274040713.1">
    <property type="nucleotide sequence ID" value="NZ_JANCPR020000030.1"/>
</dbReference>
<dbReference type="PRINTS" id="PR00410">
    <property type="entry name" value="PHEHYDRXLASE"/>
</dbReference>